<proteinExistence type="predicted"/>
<sequence>MIKKFCFIILTSVFLFGCSNISHHGMNGVYGSTDVKSGPRIHGDERSKEQRYKDCLSQSKNSKRKSEKIRCHDDSQHPEPGYWGVSFPITF</sequence>
<feature type="chain" id="PRO_5004637375" description="Lipoprotein" evidence="2">
    <location>
        <begin position="25"/>
        <end position="91"/>
    </location>
</feature>
<reference evidence="3 4" key="1">
    <citation type="submission" date="2013-09" db="EMBL/GenBank/DDBJ databases">
        <title>Whole genome shotgun sequence of Vibrio proteolyticus NBRC 13287.</title>
        <authorList>
            <person name="Isaki S."/>
            <person name="Hosoyama A."/>
            <person name="Numata M."/>
            <person name="Hashimoto M."/>
            <person name="Hosoyama Y."/>
            <person name="Tsuchikane K."/>
            <person name="Noguchi M."/>
            <person name="Hirakata S."/>
            <person name="Ichikawa N."/>
            <person name="Ohji S."/>
            <person name="Yamazoe A."/>
            <person name="Fujita N."/>
        </authorList>
    </citation>
    <scope>NUCLEOTIDE SEQUENCE [LARGE SCALE GENOMIC DNA]</scope>
    <source>
        <strain evidence="3 4">NBRC 13287</strain>
    </source>
</reference>
<gene>
    <name evidence="3" type="ORF">VPR01S_05_01420</name>
</gene>
<name>U3A0K2_VIBPR</name>
<evidence type="ECO:0008006" key="5">
    <source>
        <dbReference type="Google" id="ProtNLM"/>
    </source>
</evidence>
<feature type="region of interest" description="Disordered" evidence="1">
    <location>
        <begin position="29"/>
        <end position="80"/>
    </location>
</feature>
<feature type="compositionally biased region" description="Basic and acidic residues" evidence="1">
    <location>
        <begin position="41"/>
        <end position="54"/>
    </location>
</feature>
<keyword evidence="4" id="KW-1185">Reference proteome</keyword>
<evidence type="ECO:0000256" key="1">
    <source>
        <dbReference type="SAM" id="MobiDB-lite"/>
    </source>
</evidence>
<organism evidence="3 4">
    <name type="scientific">Vibrio proteolyticus NBRC 13287</name>
    <dbReference type="NCBI Taxonomy" id="1219065"/>
    <lineage>
        <taxon>Bacteria</taxon>
        <taxon>Pseudomonadati</taxon>
        <taxon>Pseudomonadota</taxon>
        <taxon>Gammaproteobacteria</taxon>
        <taxon>Vibrionales</taxon>
        <taxon>Vibrionaceae</taxon>
        <taxon>Vibrio</taxon>
    </lineage>
</organism>
<keyword evidence="2" id="KW-0732">Signal</keyword>
<evidence type="ECO:0000313" key="4">
    <source>
        <dbReference type="Proteomes" id="UP000016570"/>
    </source>
</evidence>
<dbReference type="AlphaFoldDB" id="U3A0K2"/>
<dbReference type="PROSITE" id="PS51257">
    <property type="entry name" value="PROKAR_LIPOPROTEIN"/>
    <property type="match status" value="1"/>
</dbReference>
<evidence type="ECO:0000313" key="3">
    <source>
        <dbReference type="EMBL" id="GAD66847.1"/>
    </source>
</evidence>
<protein>
    <recommendedName>
        <fullName evidence="5">Lipoprotein</fullName>
    </recommendedName>
</protein>
<accession>U3A0K2</accession>
<feature type="compositionally biased region" description="Basic and acidic residues" evidence="1">
    <location>
        <begin position="68"/>
        <end position="77"/>
    </location>
</feature>
<feature type="signal peptide" evidence="2">
    <location>
        <begin position="1"/>
        <end position="24"/>
    </location>
</feature>
<comment type="caution">
    <text evidence="3">The sequence shown here is derived from an EMBL/GenBank/DDBJ whole genome shotgun (WGS) entry which is preliminary data.</text>
</comment>
<evidence type="ECO:0000256" key="2">
    <source>
        <dbReference type="SAM" id="SignalP"/>
    </source>
</evidence>
<dbReference type="Proteomes" id="UP000016570">
    <property type="component" value="Unassembled WGS sequence"/>
</dbReference>
<dbReference type="EMBL" id="BATJ01000005">
    <property type="protein sequence ID" value="GAD66847.1"/>
    <property type="molecule type" value="Genomic_DNA"/>
</dbReference>